<dbReference type="SUPFAM" id="SSF51735">
    <property type="entry name" value="NAD(P)-binding Rossmann-fold domains"/>
    <property type="match status" value="1"/>
</dbReference>
<evidence type="ECO:0000259" key="3">
    <source>
        <dbReference type="Pfam" id="PF01370"/>
    </source>
</evidence>
<dbReference type="EMBL" id="UINC01174073">
    <property type="protein sequence ID" value="SVD80012.1"/>
    <property type="molecule type" value="Genomic_DNA"/>
</dbReference>
<protein>
    <recommendedName>
        <fullName evidence="3">NAD-dependent epimerase/dehydratase domain-containing protein</fullName>
    </recommendedName>
</protein>
<evidence type="ECO:0000313" key="4">
    <source>
        <dbReference type="EMBL" id="SVD80012.1"/>
    </source>
</evidence>
<evidence type="ECO:0000256" key="2">
    <source>
        <dbReference type="ARBA" id="ARBA00023445"/>
    </source>
</evidence>
<evidence type="ECO:0000256" key="1">
    <source>
        <dbReference type="ARBA" id="ARBA00023002"/>
    </source>
</evidence>
<dbReference type="Pfam" id="PF01370">
    <property type="entry name" value="Epimerase"/>
    <property type="match status" value="1"/>
</dbReference>
<sequence length="131" mass="14366">MSGLIGGVVRRHIEANGYELSALNRRDVEGVPTLQADISDSDAIRPAFSGIDTVLHLAASIHGEWDTLRDCNVVGTYNVFEEARNAGVRRVIYASSGSVISGWECEEPYQSLVDGDETTDDWEMITHETPL</sequence>
<dbReference type="AlphaFoldDB" id="A0A382Y9K0"/>
<dbReference type="InterPro" id="IPR001509">
    <property type="entry name" value="Epimerase_deHydtase"/>
</dbReference>
<proteinExistence type="inferred from homology"/>
<keyword evidence="1" id="KW-0560">Oxidoreductase</keyword>
<gene>
    <name evidence="4" type="ORF">METZ01_LOCUS432866</name>
</gene>
<accession>A0A382Y9K0</accession>
<dbReference type="InterPro" id="IPR036291">
    <property type="entry name" value="NAD(P)-bd_dom_sf"/>
</dbReference>
<name>A0A382Y9K0_9ZZZZ</name>
<feature type="domain" description="NAD-dependent epimerase/dehydratase" evidence="3">
    <location>
        <begin position="2"/>
        <end position="100"/>
    </location>
</feature>
<dbReference type="GO" id="GO:0016616">
    <property type="term" value="F:oxidoreductase activity, acting on the CH-OH group of donors, NAD or NADP as acceptor"/>
    <property type="evidence" value="ECO:0007669"/>
    <property type="project" value="TreeGrafter"/>
</dbReference>
<organism evidence="4">
    <name type="scientific">marine metagenome</name>
    <dbReference type="NCBI Taxonomy" id="408172"/>
    <lineage>
        <taxon>unclassified sequences</taxon>
        <taxon>metagenomes</taxon>
        <taxon>ecological metagenomes</taxon>
    </lineage>
</organism>
<dbReference type="InterPro" id="IPR050425">
    <property type="entry name" value="NAD(P)_dehydrat-like"/>
</dbReference>
<comment type="similarity">
    <text evidence="2">Belongs to the NAD(P)-dependent epimerase/dehydratase family. Dihydroflavonol-4-reductase subfamily.</text>
</comment>
<reference evidence="4" key="1">
    <citation type="submission" date="2018-05" db="EMBL/GenBank/DDBJ databases">
        <authorList>
            <person name="Lanie J.A."/>
            <person name="Ng W.-L."/>
            <person name="Kazmierczak K.M."/>
            <person name="Andrzejewski T.M."/>
            <person name="Davidsen T.M."/>
            <person name="Wayne K.J."/>
            <person name="Tettelin H."/>
            <person name="Glass J.I."/>
            <person name="Rusch D."/>
            <person name="Podicherti R."/>
            <person name="Tsui H.-C.T."/>
            <person name="Winkler M.E."/>
        </authorList>
    </citation>
    <scope>NUCLEOTIDE SEQUENCE</scope>
</reference>
<feature type="non-terminal residue" evidence="4">
    <location>
        <position position="131"/>
    </location>
</feature>
<dbReference type="PANTHER" id="PTHR10366:SF564">
    <property type="entry name" value="STEROL-4-ALPHA-CARBOXYLATE 3-DEHYDROGENASE, DECARBOXYLATING"/>
    <property type="match status" value="1"/>
</dbReference>
<dbReference type="Gene3D" id="3.40.50.720">
    <property type="entry name" value="NAD(P)-binding Rossmann-like Domain"/>
    <property type="match status" value="1"/>
</dbReference>
<dbReference type="PANTHER" id="PTHR10366">
    <property type="entry name" value="NAD DEPENDENT EPIMERASE/DEHYDRATASE"/>
    <property type="match status" value="1"/>
</dbReference>